<feature type="domain" description="Transglycosylase SLT" evidence="2">
    <location>
        <begin position="496"/>
        <end position="605"/>
    </location>
</feature>
<dbReference type="Proteomes" id="UP001332192">
    <property type="component" value="Chromosome"/>
</dbReference>
<dbReference type="PROSITE" id="PS00922">
    <property type="entry name" value="TRANSGLYCOSYLASE"/>
    <property type="match status" value="1"/>
</dbReference>
<accession>A0ABZ1BZS5</accession>
<dbReference type="InterPro" id="IPR000189">
    <property type="entry name" value="Transglyc_AS"/>
</dbReference>
<name>A0ABZ1BZS5_9FIRM</name>
<evidence type="ECO:0000259" key="2">
    <source>
        <dbReference type="Pfam" id="PF01464"/>
    </source>
</evidence>
<reference evidence="3 4" key="1">
    <citation type="journal article" date="2024" name="Front. Microbiol.">
        <title>Novel thermophilic genera Geochorda gen. nov. and Carboxydochorda gen. nov. from the deep terrestrial subsurface reveal the ecophysiological diversity in the class Limnochordia.</title>
        <authorList>
            <person name="Karnachuk O.V."/>
            <person name="Lukina A.P."/>
            <person name="Avakyan M.R."/>
            <person name="Kadnikov V.V."/>
            <person name="Begmatov S."/>
            <person name="Beletsky A.V."/>
            <person name="Vlasova K.G."/>
            <person name="Novikov A.A."/>
            <person name="Shcherbakova V.A."/>
            <person name="Mardanov A.V."/>
            <person name="Ravin N.V."/>
        </authorList>
    </citation>
    <scope>NUCLEOTIDE SEQUENCE [LARGE SCALE GENOMIC DNA]</scope>
    <source>
        <strain evidence="3 4">L945</strain>
    </source>
</reference>
<dbReference type="InterPro" id="IPR008258">
    <property type="entry name" value="Transglycosylase_SLT_dom_1"/>
</dbReference>
<gene>
    <name evidence="3" type="ORF">U7230_00865</name>
</gene>
<protein>
    <submittedName>
        <fullName evidence="3">Lytic transglycosylase domain-containing protein</fullName>
    </submittedName>
</protein>
<dbReference type="PANTHER" id="PTHR37423:SF5">
    <property type="entry name" value="SOLUBLE LYTIC MUREIN TRANSGLYCOSYLASE"/>
    <property type="match status" value="1"/>
</dbReference>
<proteinExistence type="inferred from homology"/>
<dbReference type="CDD" id="cd13401">
    <property type="entry name" value="Slt70-like"/>
    <property type="match status" value="1"/>
</dbReference>
<sequence>MLALRTSPRFARTSPRITAHVVAAIVAALAVSGPTRPAPAASVPEPVTGYQAFQASFMQAHQALEERRARAAVEHARQALRAAVGDDVLDARLALAEALEVAEEPEEAADVWMDALQGYAILFRGPLRDQVLARLEQLHPFMDARTARGRQQLLRYSGLLIRFGRAQQAVSILSRPSLLESPHAAQVAAQLAAALDRLARHDARLALVRQALDRAGQRPPQSPQEREAILRLRLALADEQVRQGQEEAATDSLEQLIEEARGTEPAGDALLELVRLRLEKRDLRGVREYLARHEAATRATSGRDEALRALLAWSYPHDRETAVWALDRLGEQAPQDATYLFWRAKWMQAAPSPEGDPGATLASTLRRLVRLHPLSYQALLAAERWEPAAAELSGVLGPPGGPAVSAAAAPSDSSLEALDAAYHRGLEREATLELRYLVHSRPTVARLAALARWEIELGWLRPAMDHLAQLLRVAPVYYQERWVLEGMFPRPYRALVEQVASQEGVDPLWLFAIMREESAFEPQALSVADAYGLMQILLPTAAEVAASRRFDPPDPAGLFVPEINVRLAGAYAAELYRRFGDVRLASAAYHAGPGRVSGWLQALGAGDDVDLFVERIPFEQTRTYVQKVYRSYLMYQRLYASRR</sequence>
<evidence type="ECO:0000313" key="4">
    <source>
        <dbReference type="Proteomes" id="UP001332192"/>
    </source>
</evidence>
<dbReference type="SUPFAM" id="SSF53955">
    <property type="entry name" value="Lysozyme-like"/>
    <property type="match status" value="1"/>
</dbReference>
<dbReference type="Pfam" id="PF01464">
    <property type="entry name" value="SLT"/>
    <property type="match status" value="1"/>
</dbReference>
<dbReference type="InterPro" id="IPR023346">
    <property type="entry name" value="Lysozyme-like_dom_sf"/>
</dbReference>
<evidence type="ECO:0000256" key="1">
    <source>
        <dbReference type="ARBA" id="ARBA00007734"/>
    </source>
</evidence>
<dbReference type="InterPro" id="IPR011990">
    <property type="entry name" value="TPR-like_helical_dom_sf"/>
</dbReference>
<evidence type="ECO:0000313" key="3">
    <source>
        <dbReference type="EMBL" id="WRP17602.1"/>
    </source>
</evidence>
<dbReference type="Gene3D" id="1.25.40.10">
    <property type="entry name" value="Tetratricopeptide repeat domain"/>
    <property type="match status" value="1"/>
</dbReference>
<dbReference type="RefSeq" id="WP_324716872.1">
    <property type="nucleotide sequence ID" value="NZ_CP141615.1"/>
</dbReference>
<comment type="similarity">
    <text evidence="1">Belongs to the transglycosylase Slt family.</text>
</comment>
<organism evidence="3 4">
    <name type="scientific">Carboxydichorda subterranea</name>
    <dbReference type="NCBI Taxonomy" id="3109565"/>
    <lineage>
        <taxon>Bacteria</taxon>
        <taxon>Bacillati</taxon>
        <taxon>Bacillota</taxon>
        <taxon>Limnochordia</taxon>
        <taxon>Limnochordales</taxon>
        <taxon>Geochordaceae</taxon>
        <taxon>Carboxydichorda</taxon>
    </lineage>
</organism>
<dbReference type="EMBL" id="CP141615">
    <property type="protein sequence ID" value="WRP17602.1"/>
    <property type="molecule type" value="Genomic_DNA"/>
</dbReference>
<dbReference type="PANTHER" id="PTHR37423">
    <property type="entry name" value="SOLUBLE LYTIC MUREIN TRANSGLYCOSYLASE-RELATED"/>
    <property type="match status" value="1"/>
</dbReference>
<dbReference type="Gene3D" id="1.10.530.10">
    <property type="match status" value="1"/>
</dbReference>
<keyword evidence="4" id="KW-1185">Reference proteome</keyword>